<dbReference type="Proteomes" id="UP001372834">
    <property type="component" value="Unassembled WGS sequence"/>
</dbReference>
<dbReference type="EMBL" id="JAWJWE010000037">
    <property type="protein sequence ID" value="KAK6626102.1"/>
    <property type="molecule type" value="Genomic_DNA"/>
</dbReference>
<evidence type="ECO:0000313" key="2">
    <source>
        <dbReference type="EMBL" id="KAK6626102.1"/>
    </source>
</evidence>
<feature type="compositionally biased region" description="Polar residues" evidence="1">
    <location>
        <begin position="24"/>
        <end position="37"/>
    </location>
</feature>
<protein>
    <submittedName>
        <fullName evidence="2">Uncharacterized protein</fullName>
    </submittedName>
</protein>
<feature type="compositionally biased region" description="Basic and acidic residues" evidence="1">
    <location>
        <begin position="39"/>
        <end position="49"/>
    </location>
</feature>
<evidence type="ECO:0000313" key="3">
    <source>
        <dbReference type="Proteomes" id="UP001372834"/>
    </source>
</evidence>
<gene>
    <name evidence="2" type="ORF">RUM43_006407</name>
</gene>
<feature type="region of interest" description="Disordered" evidence="1">
    <location>
        <begin position="23"/>
        <end position="49"/>
    </location>
</feature>
<evidence type="ECO:0000256" key="1">
    <source>
        <dbReference type="SAM" id="MobiDB-lite"/>
    </source>
</evidence>
<comment type="caution">
    <text evidence="2">The sequence shown here is derived from an EMBL/GenBank/DDBJ whole genome shotgun (WGS) entry which is preliminary data.</text>
</comment>
<proteinExistence type="predicted"/>
<organism evidence="2 3">
    <name type="scientific">Polyplax serrata</name>
    <name type="common">Common mouse louse</name>
    <dbReference type="NCBI Taxonomy" id="468196"/>
    <lineage>
        <taxon>Eukaryota</taxon>
        <taxon>Metazoa</taxon>
        <taxon>Ecdysozoa</taxon>
        <taxon>Arthropoda</taxon>
        <taxon>Hexapoda</taxon>
        <taxon>Insecta</taxon>
        <taxon>Pterygota</taxon>
        <taxon>Neoptera</taxon>
        <taxon>Paraneoptera</taxon>
        <taxon>Psocodea</taxon>
        <taxon>Troctomorpha</taxon>
        <taxon>Phthiraptera</taxon>
        <taxon>Anoplura</taxon>
        <taxon>Polyplacidae</taxon>
        <taxon>Polyplax</taxon>
    </lineage>
</organism>
<dbReference type="AlphaFoldDB" id="A0AAN8NRZ7"/>
<reference evidence="2 3" key="1">
    <citation type="submission" date="2023-10" db="EMBL/GenBank/DDBJ databases">
        <title>Genomes of two closely related lineages of the louse Polyplax serrata with different host specificities.</title>
        <authorList>
            <person name="Martinu J."/>
            <person name="Tarabai H."/>
            <person name="Stefka J."/>
            <person name="Hypsa V."/>
        </authorList>
    </citation>
    <scope>NUCLEOTIDE SEQUENCE [LARGE SCALE GENOMIC DNA]</scope>
    <source>
        <strain evidence="2">HR10_N</strain>
    </source>
</reference>
<accession>A0AAN8NRZ7</accession>
<name>A0AAN8NRZ7_POLSC</name>
<sequence>MKARTCVLSQDFLYAHLQERESISDTQVPGTNTSSRLRPQVERDNEPRAAEGKLIPQTIIKYDPTPVFDIEVVRFGTKVLENLESDLFPFKTGLRTWAVTSYNCKRRQTIIVVVPVINLPPSRRWATYR</sequence>